<feature type="non-terminal residue" evidence="11">
    <location>
        <position position="394"/>
    </location>
</feature>
<feature type="transmembrane region" description="Helical" evidence="9">
    <location>
        <begin position="7"/>
        <end position="25"/>
    </location>
</feature>
<evidence type="ECO:0000259" key="10">
    <source>
        <dbReference type="PROSITE" id="PS50215"/>
    </source>
</evidence>
<dbReference type="InterPro" id="IPR041645">
    <property type="entry name" value="ADAMTS_CR_2"/>
</dbReference>
<keyword evidence="6" id="KW-1015">Disulfide bond</keyword>
<evidence type="ECO:0000313" key="12">
    <source>
        <dbReference type="Proteomes" id="UP000790347"/>
    </source>
</evidence>
<dbReference type="InterPro" id="IPR001590">
    <property type="entry name" value="Peptidase_M12B"/>
</dbReference>
<dbReference type="PROSITE" id="PS50215">
    <property type="entry name" value="ADAM_MEPRO"/>
    <property type="match status" value="1"/>
</dbReference>
<evidence type="ECO:0000256" key="2">
    <source>
        <dbReference type="ARBA" id="ARBA00022723"/>
    </source>
</evidence>
<dbReference type="InterPro" id="IPR024079">
    <property type="entry name" value="MetalloPept_cat_dom_sf"/>
</dbReference>
<keyword evidence="7" id="KW-0325">Glycoprotein</keyword>
<feature type="binding site" evidence="8">
    <location>
        <position position="234"/>
    </location>
    <ligand>
        <name>Zn(2+)</name>
        <dbReference type="ChEBI" id="CHEBI:29105"/>
        <note>catalytic</note>
    </ligand>
</feature>
<keyword evidence="12" id="KW-1185">Reference proteome</keyword>
<keyword evidence="4 8" id="KW-0862">Zinc</keyword>
<dbReference type="Pfam" id="PF01421">
    <property type="entry name" value="Reprolysin"/>
    <property type="match status" value="1"/>
</dbReference>
<keyword evidence="2 8" id="KW-0479">Metal-binding</keyword>
<dbReference type="GO" id="GO:0004222">
    <property type="term" value="F:metalloendopeptidase activity"/>
    <property type="evidence" value="ECO:0007669"/>
    <property type="project" value="InterPro"/>
</dbReference>
<dbReference type="GO" id="GO:0006509">
    <property type="term" value="P:membrane protein ectodomain proteolysis"/>
    <property type="evidence" value="ECO:0007669"/>
    <property type="project" value="TreeGrafter"/>
</dbReference>
<feature type="active site" evidence="8">
    <location>
        <position position="225"/>
    </location>
</feature>
<evidence type="ECO:0000313" key="11">
    <source>
        <dbReference type="EMBL" id="KAH9526615.1"/>
    </source>
</evidence>
<evidence type="ECO:0000256" key="3">
    <source>
        <dbReference type="ARBA" id="ARBA00022801"/>
    </source>
</evidence>
<dbReference type="SUPFAM" id="SSF55486">
    <property type="entry name" value="Metalloproteases ('zincins'), catalytic domain"/>
    <property type="match status" value="1"/>
</dbReference>
<dbReference type="GO" id="GO:0046872">
    <property type="term" value="F:metal ion binding"/>
    <property type="evidence" value="ECO:0007669"/>
    <property type="project" value="UniProtKB-KW"/>
</dbReference>
<comment type="caution">
    <text evidence="11">The sequence shown here is derived from an EMBL/GenBank/DDBJ whole genome shotgun (WGS) entry which is preliminary data.</text>
</comment>
<feature type="binding site" evidence="8">
    <location>
        <position position="228"/>
    </location>
    <ligand>
        <name>Zn(2+)</name>
        <dbReference type="ChEBI" id="CHEBI:29105"/>
        <note>catalytic</note>
    </ligand>
</feature>
<evidence type="ECO:0000256" key="1">
    <source>
        <dbReference type="ARBA" id="ARBA00022670"/>
    </source>
</evidence>
<gene>
    <name evidence="11" type="primary">adt-1_3</name>
    <name evidence="11" type="ORF">DERF_000686</name>
</gene>
<name>A0A922LCL1_DERFA</name>
<feature type="binding site" evidence="8">
    <location>
        <position position="224"/>
    </location>
    <ligand>
        <name>Zn(2+)</name>
        <dbReference type="ChEBI" id="CHEBI:29105"/>
        <note>catalytic</note>
    </ligand>
</feature>
<sequence length="394" mass="45598">MEQLYSLLLIFTTYYLCTFIIRTSIVSQSILINDNHRGHSFMHRKESLIRIDLVDIDDIEFEGKPIMGNHENHFGNIYLNLFLFYDEPLIRRFHHDKQKLYRFIYAVTNSASLSYNNLPMKQLAQFHFVILDIQQIHDSIKIDDKADGEQYRQSFRQFYQLNETMQQQRYAATILLTGYNFRFRRNKTDTQGLATVGHIACNRPMESFILVEARSYRTAFIMAHELGHVLSMYHDEEIPETSCSTNYIMSSTTGPGKTQFSICSYLQLKQYFLVMNEKTKKCFHYSPPATNVKMIQFPCNDHPHCPNNDLSITVDEQCKMALGETFRANILNIELVSICTKIQCTNNLVNIYIDPAIENTTCGPNKYCRGVTTTVTGTARGSSRHITMNACINP</sequence>
<keyword evidence="3" id="KW-0378">Hydrolase</keyword>
<dbReference type="AlphaFoldDB" id="A0A922LCL1"/>
<evidence type="ECO:0000256" key="8">
    <source>
        <dbReference type="PROSITE-ProRule" id="PRU00276"/>
    </source>
</evidence>
<evidence type="ECO:0000256" key="5">
    <source>
        <dbReference type="ARBA" id="ARBA00023049"/>
    </source>
</evidence>
<dbReference type="Gene3D" id="3.40.1620.60">
    <property type="match status" value="1"/>
</dbReference>
<keyword evidence="1" id="KW-0645">Protease</keyword>
<keyword evidence="9" id="KW-0472">Membrane</keyword>
<evidence type="ECO:0000256" key="9">
    <source>
        <dbReference type="SAM" id="Phobius"/>
    </source>
</evidence>
<comment type="caution">
    <text evidence="8">Lacks conserved residue(s) required for the propagation of feature annotation.</text>
</comment>
<proteinExistence type="predicted"/>
<dbReference type="PANTHER" id="PTHR11905">
    <property type="entry name" value="ADAM A DISINTEGRIN AND METALLOPROTEASE DOMAIN"/>
    <property type="match status" value="1"/>
</dbReference>
<feature type="domain" description="Peptidase M12B" evidence="10">
    <location>
        <begin position="77"/>
        <end position="272"/>
    </location>
</feature>
<dbReference type="EMBL" id="ASGP02000001">
    <property type="protein sequence ID" value="KAH9526615.1"/>
    <property type="molecule type" value="Genomic_DNA"/>
</dbReference>
<evidence type="ECO:0000256" key="7">
    <source>
        <dbReference type="ARBA" id="ARBA00023180"/>
    </source>
</evidence>
<dbReference type="Gene3D" id="3.40.390.10">
    <property type="entry name" value="Collagenase (Catalytic Domain)"/>
    <property type="match status" value="1"/>
</dbReference>
<protein>
    <submittedName>
        <fullName evidence="11">Metallo-peptidase M12B Reprolysin-like</fullName>
    </submittedName>
</protein>
<evidence type="ECO:0000256" key="4">
    <source>
        <dbReference type="ARBA" id="ARBA00022833"/>
    </source>
</evidence>
<keyword evidence="5" id="KW-0482">Metalloprotease</keyword>
<keyword evidence="9" id="KW-1133">Transmembrane helix</keyword>
<accession>A0A922LCL1</accession>
<dbReference type="PANTHER" id="PTHR11905:SF159">
    <property type="entry name" value="ADAM METALLOPROTEASE"/>
    <property type="match status" value="1"/>
</dbReference>
<dbReference type="Proteomes" id="UP000790347">
    <property type="component" value="Unassembled WGS sequence"/>
</dbReference>
<reference evidence="11" key="2">
    <citation type="journal article" date="2022" name="Res Sq">
        <title>Comparative Genomics Reveals Insights into the Divergent Evolution of Astigmatic Mites and Household Pest Adaptations.</title>
        <authorList>
            <person name="Xiong Q."/>
            <person name="Wan A.T.-Y."/>
            <person name="Liu X.-Y."/>
            <person name="Fung C.S.-H."/>
            <person name="Xiao X."/>
            <person name="Malainual N."/>
            <person name="Hou J."/>
            <person name="Wang L."/>
            <person name="Wang M."/>
            <person name="Yang K."/>
            <person name="Cui Y."/>
            <person name="Leung E."/>
            <person name="Nong W."/>
            <person name="Shin S.-K."/>
            <person name="Au S."/>
            <person name="Jeong K.Y."/>
            <person name="Chew F.T."/>
            <person name="Hui J."/>
            <person name="Leung T.F."/>
            <person name="Tungtrongchitr A."/>
            <person name="Zhong N."/>
            <person name="Liu Z."/>
            <person name="Tsui S."/>
        </authorList>
    </citation>
    <scope>NUCLEOTIDE SEQUENCE</scope>
    <source>
        <strain evidence="11">Derf</strain>
        <tissue evidence="11">Whole organism</tissue>
    </source>
</reference>
<evidence type="ECO:0000256" key="6">
    <source>
        <dbReference type="ARBA" id="ARBA00023157"/>
    </source>
</evidence>
<organism evidence="11 12">
    <name type="scientific">Dermatophagoides farinae</name>
    <name type="common">American house dust mite</name>
    <dbReference type="NCBI Taxonomy" id="6954"/>
    <lineage>
        <taxon>Eukaryota</taxon>
        <taxon>Metazoa</taxon>
        <taxon>Ecdysozoa</taxon>
        <taxon>Arthropoda</taxon>
        <taxon>Chelicerata</taxon>
        <taxon>Arachnida</taxon>
        <taxon>Acari</taxon>
        <taxon>Acariformes</taxon>
        <taxon>Sarcoptiformes</taxon>
        <taxon>Astigmata</taxon>
        <taxon>Psoroptidia</taxon>
        <taxon>Analgoidea</taxon>
        <taxon>Pyroglyphidae</taxon>
        <taxon>Dermatophagoidinae</taxon>
        <taxon>Dermatophagoides</taxon>
    </lineage>
</organism>
<dbReference type="Pfam" id="PF17771">
    <property type="entry name" value="ADAMTS_CR_2"/>
    <property type="match status" value="1"/>
</dbReference>
<keyword evidence="9" id="KW-0812">Transmembrane</keyword>
<reference evidence="11" key="1">
    <citation type="submission" date="2013-05" db="EMBL/GenBank/DDBJ databases">
        <authorList>
            <person name="Yim A.K.Y."/>
            <person name="Chan T.F."/>
            <person name="Ji K.M."/>
            <person name="Liu X.Y."/>
            <person name="Zhou J.W."/>
            <person name="Li R.Q."/>
            <person name="Yang K.Y."/>
            <person name="Li J."/>
            <person name="Li M."/>
            <person name="Law P.T.W."/>
            <person name="Wu Y.L."/>
            <person name="Cai Z.L."/>
            <person name="Qin H."/>
            <person name="Bao Y."/>
            <person name="Leung R.K.K."/>
            <person name="Ng P.K.S."/>
            <person name="Zou J."/>
            <person name="Zhong X.J."/>
            <person name="Ran P.X."/>
            <person name="Zhong N.S."/>
            <person name="Liu Z.G."/>
            <person name="Tsui S.K.W."/>
        </authorList>
    </citation>
    <scope>NUCLEOTIDE SEQUENCE</scope>
    <source>
        <strain evidence="11">Derf</strain>
        <tissue evidence="11">Whole organism</tissue>
    </source>
</reference>